<dbReference type="SMART" id="SM00246">
    <property type="entry name" value="WH2"/>
    <property type="match status" value="1"/>
</dbReference>
<evidence type="ECO:0000256" key="4">
    <source>
        <dbReference type="ARBA" id="ARBA00022980"/>
    </source>
</evidence>
<evidence type="ECO:0000256" key="8">
    <source>
        <dbReference type="ARBA" id="ARBA00035344"/>
    </source>
</evidence>
<keyword evidence="4" id="KW-0689">Ribosomal protein</keyword>
<sequence length="418" mass="47088">MRPDVVKELLWRRHVYNNAIISLRKLFREESAKNKYEGAHMIAKEAREENEEFEHLLVINEERNRKAAEERNEREKQEMKKMELEYLKSIEKELKRREINVKQRMNEVLQMVERSKHFITDETLDEKLEEALDNPVVYDYAIDLQGNRYYVPVPEKYIKGTPPRQKGRMYDITLGTEHYSKKEKKMPVPPPPPPPPPVLPSLNVRSGTITSQPKINDRSKLLSEIQAGMKLRKTITNDRSAPAVGGKVADLSETSGETAITSGSKVPAVGGVSGLFVNGIPKKPSDNKRNQTNIFKGVAATPPLLPKPFEMHPAKPIIHSEAQEQQFSTSLTECSEASNGCRQASAGIAGRLKQFNQVSRPGLAPPTPPSVKTKPIVKDMRSSQIKKIPVPEQFKTLRPNRTANDVSSLRRSGSSDVC</sequence>
<dbReference type="InterPro" id="IPR003124">
    <property type="entry name" value="WH2_dom"/>
</dbReference>
<name>A0A0R3S155_9BILA</name>
<dbReference type="InterPro" id="IPR026140">
    <property type="entry name" value="Ribosomal_mS26"/>
</dbReference>
<dbReference type="Proteomes" id="UP000050640">
    <property type="component" value="Unplaced"/>
</dbReference>
<protein>
    <recommendedName>
        <fullName evidence="7">Small ribosomal subunit protein mS26</fullName>
    </recommendedName>
    <alternativeName>
        <fullName evidence="8">28S ribosomal protein S26, mitochondrial</fullName>
    </alternativeName>
</protein>
<evidence type="ECO:0000256" key="2">
    <source>
        <dbReference type="ARBA" id="ARBA00009672"/>
    </source>
</evidence>
<evidence type="ECO:0000313" key="13">
    <source>
        <dbReference type="WBParaSite" id="EEL_0000838501-mRNA-1"/>
    </source>
</evidence>
<evidence type="ECO:0000313" key="12">
    <source>
        <dbReference type="Proteomes" id="UP000050640"/>
    </source>
</evidence>
<dbReference type="PANTHER" id="PTHR21035:SF2">
    <property type="entry name" value="SMALL RIBOSOMAL SUBUNIT PROTEIN MS26"/>
    <property type="match status" value="1"/>
</dbReference>
<keyword evidence="3" id="KW-0809">Transit peptide</keyword>
<evidence type="ECO:0000256" key="3">
    <source>
        <dbReference type="ARBA" id="ARBA00022946"/>
    </source>
</evidence>
<feature type="coiled-coil region" evidence="9">
    <location>
        <begin position="43"/>
        <end position="107"/>
    </location>
</feature>
<organism evidence="12 13">
    <name type="scientific">Elaeophora elaphi</name>
    <dbReference type="NCBI Taxonomy" id="1147741"/>
    <lineage>
        <taxon>Eukaryota</taxon>
        <taxon>Metazoa</taxon>
        <taxon>Ecdysozoa</taxon>
        <taxon>Nematoda</taxon>
        <taxon>Chromadorea</taxon>
        <taxon>Rhabditida</taxon>
        <taxon>Spirurina</taxon>
        <taxon>Spiruromorpha</taxon>
        <taxon>Filarioidea</taxon>
        <taxon>Onchocercidae</taxon>
        <taxon>Elaeophora</taxon>
    </lineage>
</organism>
<comment type="subcellular location">
    <subcellularLocation>
        <location evidence="1">Mitochondrion</location>
    </subcellularLocation>
</comment>
<evidence type="ECO:0000256" key="10">
    <source>
        <dbReference type="SAM" id="MobiDB-lite"/>
    </source>
</evidence>
<evidence type="ECO:0000256" key="9">
    <source>
        <dbReference type="SAM" id="Coils"/>
    </source>
</evidence>
<evidence type="ECO:0000256" key="7">
    <source>
        <dbReference type="ARBA" id="ARBA00035138"/>
    </source>
</evidence>
<evidence type="ECO:0000256" key="5">
    <source>
        <dbReference type="ARBA" id="ARBA00023128"/>
    </source>
</evidence>
<dbReference type="PANTHER" id="PTHR21035">
    <property type="entry name" value="28S RIBOSOMAL PROTEIN S26, MITOCHONDRIAL"/>
    <property type="match status" value="1"/>
</dbReference>
<feature type="compositionally biased region" description="Polar residues" evidence="10">
    <location>
        <begin position="399"/>
        <end position="418"/>
    </location>
</feature>
<keyword evidence="5" id="KW-0496">Mitochondrion</keyword>
<keyword evidence="9" id="KW-0175">Coiled coil</keyword>
<dbReference type="PROSITE" id="PS51082">
    <property type="entry name" value="WH2"/>
    <property type="match status" value="1"/>
</dbReference>
<dbReference type="AlphaFoldDB" id="A0A0R3S155"/>
<feature type="domain" description="WH2" evidence="11">
    <location>
        <begin position="217"/>
        <end position="234"/>
    </location>
</feature>
<proteinExistence type="inferred from homology"/>
<keyword evidence="6" id="KW-0687">Ribonucleoprotein</keyword>
<dbReference type="Pfam" id="PF14943">
    <property type="entry name" value="MRP-S26"/>
    <property type="match status" value="1"/>
</dbReference>
<evidence type="ECO:0000259" key="11">
    <source>
        <dbReference type="PROSITE" id="PS51082"/>
    </source>
</evidence>
<accession>A0A0R3S155</accession>
<dbReference type="STRING" id="1147741.A0A0R3S155"/>
<dbReference type="GO" id="GO:0003779">
    <property type="term" value="F:actin binding"/>
    <property type="evidence" value="ECO:0007669"/>
    <property type="project" value="InterPro"/>
</dbReference>
<comment type="similarity">
    <text evidence="2">Belongs to the mitochondrion-specific ribosomal protein mS26 family.</text>
</comment>
<keyword evidence="12" id="KW-1185">Reference proteome</keyword>
<dbReference type="Pfam" id="PF02205">
    <property type="entry name" value="WH2"/>
    <property type="match status" value="1"/>
</dbReference>
<dbReference type="WBParaSite" id="EEL_0000838501-mRNA-1">
    <property type="protein sequence ID" value="EEL_0000838501-mRNA-1"/>
    <property type="gene ID" value="EEL_0000838501"/>
</dbReference>
<dbReference type="GO" id="GO:0005763">
    <property type="term" value="C:mitochondrial small ribosomal subunit"/>
    <property type="evidence" value="ECO:0007669"/>
    <property type="project" value="InterPro"/>
</dbReference>
<evidence type="ECO:0000256" key="6">
    <source>
        <dbReference type="ARBA" id="ARBA00023274"/>
    </source>
</evidence>
<reference evidence="13" key="1">
    <citation type="submission" date="2017-02" db="UniProtKB">
        <authorList>
            <consortium name="WormBaseParasite"/>
        </authorList>
    </citation>
    <scope>IDENTIFICATION</scope>
</reference>
<evidence type="ECO:0000256" key="1">
    <source>
        <dbReference type="ARBA" id="ARBA00004173"/>
    </source>
</evidence>
<feature type="region of interest" description="Disordered" evidence="10">
    <location>
        <begin position="381"/>
        <end position="418"/>
    </location>
</feature>